<dbReference type="PANTHER" id="PTHR38762">
    <property type="entry name" value="CRYPTIC OUTER MEMBRANE PORIN BGLH-RELATED"/>
    <property type="match status" value="1"/>
</dbReference>
<dbReference type="GO" id="GO:0009279">
    <property type="term" value="C:cell outer membrane"/>
    <property type="evidence" value="ECO:0007669"/>
    <property type="project" value="UniProtKB-SubCell"/>
</dbReference>
<dbReference type="AlphaFoldDB" id="A0A858RK20"/>
<evidence type="ECO:0000256" key="9">
    <source>
        <dbReference type="ARBA" id="ARBA00023237"/>
    </source>
</evidence>
<dbReference type="GO" id="GO:0006811">
    <property type="term" value="P:monoatomic ion transport"/>
    <property type="evidence" value="ECO:0007669"/>
    <property type="project" value="UniProtKB-KW"/>
</dbReference>
<gene>
    <name evidence="11" type="ORF">HHL09_13475</name>
</gene>
<dbReference type="GO" id="GO:0015144">
    <property type="term" value="F:carbohydrate transmembrane transporter activity"/>
    <property type="evidence" value="ECO:0007669"/>
    <property type="project" value="TreeGrafter"/>
</dbReference>
<dbReference type="SUPFAM" id="SSF56935">
    <property type="entry name" value="Porins"/>
    <property type="match status" value="1"/>
</dbReference>
<dbReference type="GO" id="GO:0046930">
    <property type="term" value="C:pore complex"/>
    <property type="evidence" value="ECO:0007669"/>
    <property type="project" value="UniProtKB-KW"/>
</dbReference>
<dbReference type="KEGG" id="luo:HHL09_13475"/>
<keyword evidence="4" id="KW-1134">Transmembrane beta strand</keyword>
<dbReference type="RefSeq" id="WP_169455150.1">
    <property type="nucleotide sequence ID" value="NZ_CP051774.1"/>
</dbReference>
<dbReference type="GO" id="GO:0015774">
    <property type="term" value="P:polysaccharide transport"/>
    <property type="evidence" value="ECO:0007669"/>
    <property type="project" value="TreeGrafter"/>
</dbReference>
<evidence type="ECO:0000256" key="1">
    <source>
        <dbReference type="ARBA" id="ARBA00004571"/>
    </source>
</evidence>
<protein>
    <recommendedName>
        <fullName evidence="13">Carbohydrate porin</fullName>
    </recommendedName>
</protein>
<accession>A0A858RK20</accession>
<dbReference type="InterPro" id="IPR003192">
    <property type="entry name" value="Porin_LamB"/>
</dbReference>
<evidence type="ECO:0000256" key="3">
    <source>
        <dbReference type="ARBA" id="ARBA00022448"/>
    </source>
</evidence>
<keyword evidence="7" id="KW-0626">Porin</keyword>
<evidence type="ECO:0000313" key="12">
    <source>
        <dbReference type="Proteomes" id="UP000501812"/>
    </source>
</evidence>
<proteinExistence type="inferred from homology"/>
<reference evidence="11 12" key="1">
    <citation type="submission" date="2020-04" db="EMBL/GenBank/DDBJ databases">
        <title>Luteolibacter sp. G-1-1-1 isolated from soil.</title>
        <authorList>
            <person name="Dahal R.H."/>
        </authorList>
    </citation>
    <scope>NUCLEOTIDE SEQUENCE [LARGE SCALE GENOMIC DNA]</scope>
    <source>
        <strain evidence="11 12">G-1-1-1</strain>
    </source>
</reference>
<dbReference type="PANTHER" id="PTHR38762:SF1">
    <property type="entry name" value="CRYPTIC OUTER MEMBRANE PORIN BGLH-RELATED"/>
    <property type="match status" value="1"/>
</dbReference>
<sequence>MSALPALSQEDATEALRKEIQAMRHEYESRIEKLESRIQELEEKPAPKKKASSSQASRRAPQAAATAEGEADATTDEDSSLAEAIRERRKRTDEQFRGDTEVRDIARRPDAEKALDARIEEVLEGYLDITGYFRAGYGRSDSGGPLRAFGIPGVAKYRLGNEAENYGELAFAKTFFPAGIFSSSGANPNDPVARVNLRMAFFNPYDNYGAASDTDFSLPEIWGSITNVIPSMPEAKFWAGSRFYRRHDIHINDFYFWDMSGGGAGIEDVPLGAGKLAVAWIGDGAESAIYTDLGNPDPLNVAGYSKNSFDIRWYDWPFGGKSKGELGIAYSSAESGVDSNGLQAPDADGFSVSLVRTTEDFLDMESLHKTSLQFGTGPAKTFTTGFENFNTPDGTFIRPDPDESWRFRATDQWVFKPFEHFSIGSAMVYQYTEFGDNAPYQHWVSGGVRPIWHFNDTFSIALEPGVDWISGNSSGNSGMLGKITLAPQISFGGEFFSRPVLRGFLTYAMWADGLEGSVGGVDYARDTEGWSWGVQMESWW</sequence>
<keyword evidence="12" id="KW-1185">Reference proteome</keyword>
<evidence type="ECO:0008006" key="13">
    <source>
        <dbReference type="Google" id="ProtNLM"/>
    </source>
</evidence>
<keyword evidence="6" id="KW-0406">Ion transport</keyword>
<dbReference type="Pfam" id="PF02264">
    <property type="entry name" value="LamB"/>
    <property type="match status" value="1"/>
</dbReference>
<comment type="similarity">
    <text evidence="2">Belongs to the porin LamB (TC 1.B.3) family.</text>
</comment>
<dbReference type="EMBL" id="CP051774">
    <property type="protein sequence ID" value="QJE96749.1"/>
    <property type="molecule type" value="Genomic_DNA"/>
</dbReference>
<evidence type="ECO:0000256" key="6">
    <source>
        <dbReference type="ARBA" id="ARBA00023065"/>
    </source>
</evidence>
<evidence type="ECO:0000256" key="8">
    <source>
        <dbReference type="ARBA" id="ARBA00023136"/>
    </source>
</evidence>
<dbReference type="InterPro" id="IPR036998">
    <property type="entry name" value="Porin_LamB_sf"/>
</dbReference>
<feature type="compositionally biased region" description="Low complexity" evidence="10">
    <location>
        <begin position="52"/>
        <end position="68"/>
    </location>
</feature>
<evidence type="ECO:0000256" key="5">
    <source>
        <dbReference type="ARBA" id="ARBA00022692"/>
    </source>
</evidence>
<keyword evidence="3" id="KW-0813">Transport</keyword>
<keyword evidence="9" id="KW-0998">Cell outer membrane</keyword>
<feature type="compositionally biased region" description="Basic and acidic residues" evidence="10">
    <location>
        <begin position="84"/>
        <end position="104"/>
    </location>
</feature>
<evidence type="ECO:0000256" key="10">
    <source>
        <dbReference type="SAM" id="MobiDB-lite"/>
    </source>
</evidence>
<dbReference type="Gene3D" id="2.40.170.10">
    <property type="entry name" value="Porin, LamB type"/>
    <property type="match status" value="1"/>
</dbReference>
<name>A0A858RK20_9BACT</name>
<keyword evidence="5" id="KW-0812">Transmembrane</keyword>
<feature type="compositionally biased region" description="Acidic residues" evidence="10">
    <location>
        <begin position="69"/>
        <end position="80"/>
    </location>
</feature>
<feature type="region of interest" description="Disordered" evidence="10">
    <location>
        <begin position="38"/>
        <end position="104"/>
    </location>
</feature>
<keyword evidence="8" id="KW-0472">Membrane</keyword>
<evidence type="ECO:0000256" key="4">
    <source>
        <dbReference type="ARBA" id="ARBA00022452"/>
    </source>
</evidence>
<evidence type="ECO:0000313" key="11">
    <source>
        <dbReference type="EMBL" id="QJE96749.1"/>
    </source>
</evidence>
<dbReference type="GO" id="GO:0015288">
    <property type="term" value="F:porin activity"/>
    <property type="evidence" value="ECO:0007669"/>
    <property type="project" value="UniProtKB-KW"/>
</dbReference>
<dbReference type="InterPro" id="IPR050286">
    <property type="entry name" value="G_neg_Bact_CarbUptk_Porin"/>
</dbReference>
<organism evidence="11 12">
    <name type="scientific">Luteolibacter luteus</name>
    <dbReference type="NCBI Taxonomy" id="2728835"/>
    <lineage>
        <taxon>Bacteria</taxon>
        <taxon>Pseudomonadati</taxon>
        <taxon>Verrucomicrobiota</taxon>
        <taxon>Verrucomicrobiia</taxon>
        <taxon>Verrucomicrobiales</taxon>
        <taxon>Verrucomicrobiaceae</taxon>
        <taxon>Luteolibacter</taxon>
    </lineage>
</organism>
<evidence type="ECO:0000256" key="2">
    <source>
        <dbReference type="ARBA" id="ARBA00007055"/>
    </source>
</evidence>
<evidence type="ECO:0000256" key="7">
    <source>
        <dbReference type="ARBA" id="ARBA00023114"/>
    </source>
</evidence>
<comment type="subcellular location">
    <subcellularLocation>
        <location evidence="1">Cell outer membrane</location>
        <topology evidence="1">Multi-pass membrane protein</topology>
    </subcellularLocation>
</comment>
<dbReference type="Proteomes" id="UP000501812">
    <property type="component" value="Chromosome"/>
</dbReference>